<organism evidence="4 5">
    <name type="scientific">Ceratitis capitata</name>
    <name type="common">Mediterranean fruit fly</name>
    <name type="synonym">Tephritis capitata</name>
    <dbReference type="NCBI Taxonomy" id="7213"/>
    <lineage>
        <taxon>Eukaryota</taxon>
        <taxon>Metazoa</taxon>
        <taxon>Ecdysozoa</taxon>
        <taxon>Arthropoda</taxon>
        <taxon>Hexapoda</taxon>
        <taxon>Insecta</taxon>
        <taxon>Pterygota</taxon>
        <taxon>Neoptera</taxon>
        <taxon>Endopterygota</taxon>
        <taxon>Diptera</taxon>
        <taxon>Brachycera</taxon>
        <taxon>Muscomorpha</taxon>
        <taxon>Tephritoidea</taxon>
        <taxon>Tephritidae</taxon>
        <taxon>Ceratitis</taxon>
        <taxon>Ceratitis</taxon>
    </lineage>
</organism>
<evidence type="ECO:0000259" key="3">
    <source>
        <dbReference type="Pfam" id="PF15995"/>
    </source>
</evidence>
<dbReference type="Pfam" id="PF15995">
    <property type="entry name" value="DUF4771"/>
    <property type="match status" value="1"/>
</dbReference>
<dbReference type="EMBL" id="CAJHJT010000056">
    <property type="protein sequence ID" value="CAD7012074.1"/>
    <property type="molecule type" value="Genomic_DNA"/>
</dbReference>
<sequence>MFLQNYAKPTTNFAARDMERQREFVEKYMRTADVPEWYRGLSSFQFQAAKNLHNAIRDDLEQGTSHRVREVLNSIGLRPPVSKKRLRLLMRLSRGCDLAFLWFLKDLHYQSDGPGYNTNEQLILSCIAYLDIIFTIRGLDEILPPEQPPKKRPHRMSNEQRRLSVQSKYKMYDKQTYLSAQRKIGSFNKQYKLPYLEHQRRPGPYGKSLSAYPPENVLRLDFLNRYKDPTYVIPNESNRWFSNYLPSEGRQTANTLVNESLNTIFNVTKLPSQVFEAQIFKNLKLSGNEGRKAERQLCEHHKLMEEMEKCLELELRVIAQEKCRKYFDADMPKKELRIARLRKQIENDVNLHLKRFRHLGEKCRSELLLWSKENLHECCLNSDTNSTGNGSCDTLKYNNRMKKKPQNKYTKSESHIERKHKNFYNSEMQLNTESECKLRVKNLENLSAPEIIGDGFNNNKRREKRNFHCKKQPLTEKFISNSTCECKPNVHNTDSTYDYIQNYDYGHSDAKSDTKIFFNAPHKHTPFKFDYQKIFDLPCDEENVNLKRIFVKAIESEEYLRKLNTESKENVDAAIQNYTAKVLREKIKEKLNEVVQKPLIPSAKPHIKYYDPNNKTLMHRMLKEGLEILAKDTRYVLASLPEAHKLPVLRYWIYQRYGKVYTKKEMVKIFKNSTTLFRALLHMPIHETLPSPYDLGRSVFINYRCHDYLMRKSDNIRKLFYDRVDKAIMQQSRHLYIAMTPYIYAGRSPNKTIFAYLPSHPSDIQHFRVWSSRNMRLKRKSSNLNLRSTARY</sequence>
<dbReference type="PANTHER" id="PTHR41967">
    <property type="entry name" value="FI19406P1-RELATED"/>
    <property type="match status" value="1"/>
</dbReference>
<reference evidence="4" key="1">
    <citation type="submission" date="2020-11" db="EMBL/GenBank/DDBJ databases">
        <authorList>
            <person name="Whitehead M."/>
        </authorList>
    </citation>
    <scope>NUCLEOTIDE SEQUENCE</scope>
    <source>
        <strain evidence="4">EGII</strain>
    </source>
</reference>
<dbReference type="InterPro" id="IPR031935">
    <property type="entry name" value="DUF4770"/>
</dbReference>
<dbReference type="KEGG" id="ccat:101449977"/>
<feature type="domain" description="DUF4771" evidence="3">
    <location>
        <begin position="608"/>
        <end position="764"/>
    </location>
</feature>
<accession>A0A811VAP4</accession>
<feature type="region of interest" description="Disordered" evidence="1">
    <location>
        <begin position="144"/>
        <end position="163"/>
    </location>
</feature>
<dbReference type="PANTHER" id="PTHR41967:SF6">
    <property type="entry name" value="FI19406P1-RELATED"/>
    <property type="match status" value="1"/>
</dbReference>
<keyword evidence="5" id="KW-1185">Reference proteome</keyword>
<evidence type="ECO:0000256" key="1">
    <source>
        <dbReference type="SAM" id="MobiDB-lite"/>
    </source>
</evidence>
<evidence type="ECO:0000259" key="2">
    <source>
        <dbReference type="Pfam" id="PF15994"/>
    </source>
</evidence>
<dbReference type="Proteomes" id="UP000606786">
    <property type="component" value="Unassembled WGS sequence"/>
</dbReference>
<feature type="domain" description="DUF4770" evidence="2">
    <location>
        <begin position="72"/>
        <end position="250"/>
    </location>
</feature>
<dbReference type="Pfam" id="PF15994">
    <property type="entry name" value="DUF4770"/>
    <property type="match status" value="1"/>
</dbReference>
<name>A0A811VAP4_CERCA</name>
<dbReference type="InterPro" id="IPR031936">
    <property type="entry name" value="DUF4771"/>
</dbReference>
<dbReference type="AlphaFoldDB" id="A0A811VAP4"/>
<comment type="caution">
    <text evidence="4">The sequence shown here is derived from an EMBL/GenBank/DDBJ whole genome shotgun (WGS) entry which is preliminary data.</text>
</comment>
<protein>
    <submittedName>
        <fullName evidence="4">(Mediterranean fruit fly) hypothetical protein</fullName>
    </submittedName>
</protein>
<evidence type="ECO:0000313" key="4">
    <source>
        <dbReference type="EMBL" id="CAD7012074.1"/>
    </source>
</evidence>
<proteinExistence type="predicted"/>
<evidence type="ECO:0000313" key="5">
    <source>
        <dbReference type="Proteomes" id="UP000606786"/>
    </source>
</evidence>
<gene>
    <name evidence="4" type="ORF">CCAP1982_LOCUS20174</name>
</gene>
<dbReference type="OrthoDB" id="6613664at2759"/>